<keyword evidence="2" id="KW-1185">Reference proteome</keyword>
<gene>
    <name evidence="1" type="ORF">V1477_005377</name>
</gene>
<dbReference type="Proteomes" id="UP001607303">
    <property type="component" value="Unassembled WGS sequence"/>
</dbReference>
<reference evidence="1 2" key="1">
    <citation type="journal article" date="2024" name="Ann. Entomol. Soc. Am.">
        <title>Genomic analyses of the southern and eastern yellowjacket wasps (Hymenoptera: Vespidae) reveal evolutionary signatures of social life.</title>
        <authorList>
            <person name="Catto M.A."/>
            <person name="Caine P.B."/>
            <person name="Orr S.E."/>
            <person name="Hunt B.G."/>
            <person name="Goodisman M.A.D."/>
        </authorList>
    </citation>
    <scope>NUCLEOTIDE SEQUENCE [LARGE SCALE GENOMIC DNA]</scope>
    <source>
        <strain evidence="1">232</strain>
        <tissue evidence="1">Head and thorax</tissue>
    </source>
</reference>
<sequence length="60" mass="6923">MIETRNKLGFRDTNKRGRIYSSDFDSDWRELSWKEAARYPGGLPGCLAWTGSNWIVAVRS</sequence>
<evidence type="ECO:0000313" key="1">
    <source>
        <dbReference type="EMBL" id="KAL2747007.1"/>
    </source>
</evidence>
<proteinExistence type="predicted"/>
<protein>
    <submittedName>
        <fullName evidence="1">Uncharacterized protein</fullName>
    </submittedName>
</protein>
<dbReference type="AlphaFoldDB" id="A0ABD2CPK0"/>
<dbReference type="EMBL" id="JAYRBN010000037">
    <property type="protein sequence ID" value="KAL2747007.1"/>
    <property type="molecule type" value="Genomic_DNA"/>
</dbReference>
<organism evidence="1 2">
    <name type="scientific">Vespula maculifrons</name>
    <name type="common">Eastern yellow jacket</name>
    <name type="synonym">Wasp</name>
    <dbReference type="NCBI Taxonomy" id="7453"/>
    <lineage>
        <taxon>Eukaryota</taxon>
        <taxon>Metazoa</taxon>
        <taxon>Ecdysozoa</taxon>
        <taxon>Arthropoda</taxon>
        <taxon>Hexapoda</taxon>
        <taxon>Insecta</taxon>
        <taxon>Pterygota</taxon>
        <taxon>Neoptera</taxon>
        <taxon>Endopterygota</taxon>
        <taxon>Hymenoptera</taxon>
        <taxon>Apocrita</taxon>
        <taxon>Aculeata</taxon>
        <taxon>Vespoidea</taxon>
        <taxon>Vespidae</taxon>
        <taxon>Vespinae</taxon>
        <taxon>Vespula</taxon>
    </lineage>
</organism>
<name>A0ABD2CPK0_VESMC</name>
<comment type="caution">
    <text evidence="1">The sequence shown here is derived from an EMBL/GenBank/DDBJ whole genome shotgun (WGS) entry which is preliminary data.</text>
</comment>
<evidence type="ECO:0000313" key="2">
    <source>
        <dbReference type="Proteomes" id="UP001607303"/>
    </source>
</evidence>
<accession>A0ABD2CPK0</accession>